<keyword evidence="2" id="KW-1185">Reference proteome</keyword>
<keyword evidence="1" id="KW-0648">Protein biosynthesis</keyword>
<organism evidence="1 2">
    <name type="scientific">Sinobacterium norvegicum</name>
    <dbReference type="NCBI Taxonomy" id="1641715"/>
    <lineage>
        <taxon>Bacteria</taxon>
        <taxon>Pseudomonadati</taxon>
        <taxon>Pseudomonadota</taxon>
        <taxon>Gammaproteobacteria</taxon>
        <taxon>Cellvibrionales</taxon>
        <taxon>Spongiibacteraceae</taxon>
        <taxon>Sinobacterium</taxon>
    </lineage>
</organism>
<dbReference type="GO" id="GO:0016491">
    <property type="term" value="F:oxidoreductase activity"/>
    <property type="evidence" value="ECO:0007669"/>
    <property type="project" value="UniProtKB-KW"/>
</dbReference>
<dbReference type="EC" id="1.14.-.-" evidence="1"/>
<reference evidence="1" key="1">
    <citation type="submission" date="2021-12" db="EMBL/GenBank/DDBJ databases">
        <authorList>
            <person name="Rodrigo-Torres L."/>
            <person name="Arahal R. D."/>
            <person name="Lucena T."/>
        </authorList>
    </citation>
    <scope>NUCLEOTIDE SEQUENCE</scope>
    <source>
        <strain evidence="1">CECT 8267</strain>
    </source>
</reference>
<sequence length="195" mass="21719">MLAQSQPPQAVPADLDGRHNYPVLISLFNQLFAARLNTRLVLGDHEPLYLPADDDCGYHRIIFAHGFFASALHELAHWCVAGEARRQQLDYGYWYIPDGRTAAQQQAFEQVEGRAQAVEWLLARACDFRFQVSVDNLTGEAGDSSAFKQIVFSSLQQLLATGVNERVGALVATFGQHFGAENMLDVTTYCVEQLD</sequence>
<protein>
    <submittedName>
        <fullName evidence="1">Elongation factor P hydroxylase</fullName>
        <ecNumber evidence="1">1.14.-.-</ecNumber>
    </submittedName>
</protein>
<evidence type="ECO:0000313" key="2">
    <source>
        <dbReference type="Proteomes" id="UP000838100"/>
    </source>
</evidence>
<dbReference type="InterPro" id="IPR007411">
    <property type="entry name" value="EpmC"/>
</dbReference>
<dbReference type="Proteomes" id="UP000838100">
    <property type="component" value="Unassembled WGS sequence"/>
</dbReference>
<accession>A0ABM9AHK7</accession>
<dbReference type="EMBL" id="CAKLPX010000003">
    <property type="protein sequence ID" value="CAH0992709.1"/>
    <property type="molecule type" value="Genomic_DNA"/>
</dbReference>
<keyword evidence="1" id="KW-0560">Oxidoreductase</keyword>
<dbReference type="RefSeq" id="WP_237445387.1">
    <property type="nucleotide sequence ID" value="NZ_CAKLPX010000003.1"/>
</dbReference>
<gene>
    <name evidence="1" type="primary">epmC</name>
    <name evidence="1" type="ORF">SIN8267_02842</name>
</gene>
<evidence type="ECO:0000313" key="1">
    <source>
        <dbReference type="EMBL" id="CAH0992709.1"/>
    </source>
</evidence>
<proteinExistence type="predicted"/>
<dbReference type="GO" id="GO:0003746">
    <property type="term" value="F:translation elongation factor activity"/>
    <property type="evidence" value="ECO:0007669"/>
    <property type="project" value="UniProtKB-KW"/>
</dbReference>
<keyword evidence="1" id="KW-0251">Elongation factor</keyword>
<name>A0ABM9AHK7_9GAMM</name>
<comment type="caution">
    <text evidence="1">The sequence shown here is derived from an EMBL/GenBank/DDBJ whole genome shotgun (WGS) entry which is preliminary data.</text>
</comment>
<dbReference type="Pfam" id="PF04315">
    <property type="entry name" value="EpmC"/>
    <property type="match status" value="1"/>
</dbReference>